<keyword evidence="2" id="KW-1185">Reference proteome</keyword>
<comment type="caution">
    <text evidence="1">The sequence shown here is derived from an EMBL/GenBank/DDBJ whole genome shotgun (WGS) entry which is preliminary data.</text>
</comment>
<evidence type="ECO:0000313" key="1">
    <source>
        <dbReference type="EMBL" id="TVX93030.1"/>
    </source>
</evidence>
<accession>A0A559IZI2</accession>
<dbReference type="EMBL" id="VNJK01000001">
    <property type="protein sequence ID" value="TVX93030.1"/>
    <property type="molecule type" value="Genomic_DNA"/>
</dbReference>
<reference evidence="1 2" key="1">
    <citation type="submission" date="2019-07" db="EMBL/GenBank/DDBJ databases">
        <authorList>
            <person name="Kim J."/>
        </authorList>
    </citation>
    <scope>NUCLEOTIDE SEQUENCE [LARGE SCALE GENOMIC DNA]</scope>
    <source>
        <strain evidence="1 2">N4</strain>
    </source>
</reference>
<dbReference type="AlphaFoldDB" id="A0A559IZI2"/>
<organism evidence="1 2">
    <name type="scientific">Paenibacillus agilis</name>
    <dbReference type="NCBI Taxonomy" id="3020863"/>
    <lineage>
        <taxon>Bacteria</taxon>
        <taxon>Bacillati</taxon>
        <taxon>Bacillota</taxon>
        <taxon>Bacilli</taxon>
        <taxon>Bacillales</taxon>
        <taxon>Paenibacillaceae</taxon>
        <taxon>Paenibacillus</taxon>
    </lineage>
</organism>
<dbReference type="Proteomes" id="UP000318102">
    <property type="component" value="Unassembled WGS sequence"/>
</dbReference>
<sequence>MAKMYDFYLRSGQVVSLELKSLELKSFNIKRNGYGIPVAAEIISSSSTILQHVNFDQMDVVVERMKKERCEKAPVLEGELNRLNKALEEIMNITKGSEAYTEAAKAHFVARMARYGERKQ</sequence>
<gene>
    <name evidence="1" type="ORF">FPZ44_08145</name>
</gene>
<protein>
    <submittedName>
        <fullName evidence="1">Uncharacterized protein</fullName>
    </submittedName>
</protein>
<proteinExistence type="predicted"/>
<name>A0A559IZI2_9BACL</name>
<dbReference type="RefSeq" id="WP_144989114.1">
    <property type="nucleotide sequence ID" value="NZ_VNJK01000001.1"/>
</dbReference>
<evidence type="ECO:0000313" key="2">
    <source>
        <dbReference type="Proteomes" id="UP000318102"/>
    </source>
</evidence>